<dbReference type="Pfam" id="PF07596">
    <property type="entry name" value="SBP_bac_10"/>
    <property type="match status" value="1"/>
</dbReference>
<dbReference type="InterPro" id="IPR011453">
    <property type="entry name" value="DUF1559"/>
</dbReference>
<dbReference type="Proteomes" id="UP000324974">
    <property type="component" value="Chromosome"/>
</dbReference>
<evidence type="ECO:0000259" key="2">
    <source>
        <dbReference type="Pfam" id="PF07596"/>
    </source>
</evidence>
<protein>
    <submittedName>
        <fullName evidence="3">Prepilin-type cleavage/methylation domain-containing protein</fullName>
    </submittedName>
</protein>
<reference evidence="4" key="1">
    <citation type="submission" date="2019-08" db="EMBL/GenBank/DDBJ databases">
        <title>Limnoglobus roseus gen. nov., sp. nov., a novel freshwater planctomycete with a giant genome from the family Gemmataceae.</title>
        <authorList>
            <person name="Kulichevskaya I.S."/>
            <person name="Naumoff D.G."/>
            <person name="Miroshnikov K."/>
            <person name="Ivanova A."/>
            <person name="Philippov D.A."/>
            <person name="Hakobyan A."/>
            <person name="Rijpstra I.C."/>
            <person name="Sinninghe Damste J.S."/>
            <person name="Liesack W."/>
            <person name="Dedysh S.N."/>
        </authorList>
    </citation>
    <scope>NUCLEOTIDE SEQUENCE [LARGE SCALE GENOMIC DNA]</scope>
    <source>
        <strain evidence="4">PX52</strain>
    </source>
</reference>
<dbReference type="AlphaFoldDB" id="A0A5C1A703"/>
<evidence type="ECO:0000313" key="3">
    <source>
        <dbReference type="EMBL" id="QEL14490.1"/>
    </source>
</evidence>
<accession>A0A5C1A703</accession>
<feature type="domain" description="DUF1559" evidence="2">
    <location>
        <begin position="31"/>
        <end position="296"/>
    </location>
</feature>
<dbReference type="NCBIfam" id="TIGR02532">
    <property type="entry name" value="IV_pilin_GFxxxE"/>
    <property type="match status" value="1"/>
</dbReference>
<evidence type="ECO:0000256" key="1">
    <source>
        <dbReference type="SAM" id="Phobius"/>
    </source>
</evidence>
<name>A0A5C1A703_9BACT</name>
<organism evidence="3 4">
    <name type="scientific">Limnoglobus roseus</name>
    <dbReference type="NCBI Taxonomy" id="2598579"/>
    <lineage>
        <taxon>Bacteria</taxon>
        <taxon>Pseudomonadati</taxon>
        <taxon>Planctomycetota</taxon>
        <taxon>Planctomycetia</taxon>
        <taxon>Gemmatales</taxon>
        <taxon>Gemmataceae</taxon>
        <taxon>Limnoglobus</taxon>
    </lineage>
</organism>
<keyword evidence="4" id="KW-1185">Reference proteome</keyword>
<proteinExistence type="predicted"/>
<dbReference type="PANTHER" id="PTHR30093:SF2">
    <property type="entry name" value="TYPE II SECRETION SYSTEM PROTEIN H"/>
    <property type="match status" value="1"/>
</dbReference>
<dbReference type="SUPFAM" id="SSF54523">
    <property type="entry name" value="Pili subunits"/>
    <property type="match status" value="1"/>
</dbReference>
<dbReference type="InterPro" id="IPR027558">
    <property type="entry name" value="Pre_pil_HX9DG_C"/>
</dbReference>
<gene>
    <name evidence="3" type="ORF">PX52LOC_01379</name>
</gene>
<dbReference type="NCBIfam" id="TIGR04294">
    <property type="entry name" value="pre_pil_HX9DG"/>
    <property type="match status" value="1"/>
</dbReference>
<dbReference type="InterPro" id="IPR012902">
    <property type="entry name" value="N_methyl_site"/>
</dbReference>
<sequence>MKRRHAFTLIELLVVIAIIAILIGLLLPAVQKVREAAARAQCLNNLKQLGLALHGFHDANTVFPASGWTVAGPGNPAGKYVGWRPLTLPYIEQENLKSLYDFNVNWWEGNNLTAGAVVVKTYQCPSTPGRAVVTTAVAKAPRPAMTFSNALAGTDYEAILGVQPTSINPHLPTTAAQYTTATRFSVMSRNSRTAMVQISDGTSNTIMVVEAAGRPMVYRNRTADIALTNDQGIGWIDSEGPFSLDGAMPDASTEGCGVACNVSMNKKNDNEPYSFHTGGGNMLFADGHVQFVRDSISLVTLSALCTMTAGEVTGDF</sequence>
<keyword evidence="1" id="KW-0812">Transmembrane</keyword>
<dbReference type="KEGG" id="lrs:PX52LOC_01379"/>
<dbReference type="PANTHER" id="PTHR30093">
    <property type="entry name" value="GENERAL SECRETION PATHWAY PROTEIN G"/>
    <property type="match status" value="1"/>
</dbReference>
<keyword evidence="1" id="KW-0472">Membrane</keyword>
<dbReference type="InterPro" id="IPR045584">
    <property type="entry name" value="Pilin-like"/>
</dbReference>
<dbReference type="RefSeq" id="WP_149109381.1">
    <property type="nucleotide sequence ID" value="NZ_CP042425.1"/>
</dbReference>
<dbReference type="OrthoDB" id="212259at2"/>
<dbReference type="EMBL" id="CP042425">
    <property type="protein sequence ID" value="QEL14490.1"/>
    <property type="molecule type" value="Genomic_DNA"/>
</dbReference>
<keyword evidence="1" id="KW-1133">Transmembrane helix</keyword>
<dbReference type="Pfam" id="PF07963">
    <property type="entry name" value="N_methyl"/>
    <property type="match status" value="1"/>
</dbReference>
<dbReference type="Gene3D" id="3.30.700.10">
    <property type="entry name" value="Glycoprotein, Type 4 Pilin"/>
    <property type="match status" value="1"/>
</dbReference>
<feature type="transmembrane region" description="Helical" evidence="1">
    <location>
        <begin position="12"/>
        <end position="30"/>
    </location>
</feature>
<evidence type="ECO:0000313" key="4">
    <source>
        <dbReference type="Proteomes" id="UP000324974"/>
    </source>
</evidence>